<protein>
    <submittedName>
        <fullName evidence="1">Uncharacterized protein</fullName>
    </submittedName>
</protein>
<name>A0A1B3ZG18_9SPHN</name>
<dbReference type="Proteomes" id="UP000094256">
    <property type="component" value="Chromosome"/>
</dbReference>
<dbReference type="KEGG" id="span:AWL63_22835"/>
<evidence type="ECO:0000313" key="1">
    <source>
        <dbReference type="EMBL" id="AOH86366.1"/>
    </source>
</evidence>
<dbReference type="EMBL" id="CP014168">
    <property type="protein sequence ID" value="AOH86366.1"/>
    <property type="molecule type" value="Genomic_DNA"/>
</dbReference>
<gene>
    <name evidence="1" type="ORF">AWL63_22835</name>
</gene>
<sequence>MTEASWGDTTKTPTIEWRMSASLENVPRGDNDVAEVTSLERAVRAWLDLDPAHRVAATLTPERPIQLDGVATASFEGEGIAVLAERLPAQ</sequence>
<keyword evidence="2" id="KW-1185">Reference proteome</keyword>
<dbReference type="AlphaFoldDB" id="A0A1B3ZG18"/>
<dbReference type="OrthoDB" id="7509779at2"/>
<dbReference type="RefSeq" id="WP_069206871.1">
    <property type="nucleotide sequence ID" value="NZ_CP014168.1"/>
</dbReference>
<organism evidence="1 2">
    <name type="scientific">Sphingomonas panacis</name>
    <dbReference type="NCBI Taxonomy" id="1560345"/>
    <lineage>
        <taxon>Bacteria</taxon>
        <taxon>Pseudomonadati</taxon>
        <taxon>Pseudomonadota</taxon>
        <taxon>Alphaproteobacteria</taxon>
        <taxon>Sphingomonadales</taxon>
        <taxon>Sphingomonadaceae</taxon>
        <taxon>Sphingomonas</taxon>
    </lineage>
</organism>
<proteinExistence type="predicted"/>
<accession>A0A1B3ZG18</accession>
<reference evidence="1 2" key="1">
    <citation type="submission" date="2016-01" db="EMBL/GenBank/DDBJ databases">
        <title>Complete genome and mega plasmid sequence of Sphingomonas panacis DCY99 elicits systemic resistance in rice to Xanthomonas oryzae.</title>
        <authorList>
            <person name="Kim Y.J."/>
            <person name="Yang D.C."/>
            <person name="Sing P."/>
        </authorList>
    </citation>
    <scope>NUCLEOTIDE SEQUENCE [LARGE SCALE GENOMIC DNA]</scope>
    <source>
        <strain evidence="1 2">DCY99</strain>
    </source>
</reference>
<dbReference type="STRING" id="1560345.AWL63_22835"/>
<evidence type="ECO:0000313" key="2">
    <source>
        <dbReference type="Proteomes" id="UP000094256"/>
    </source>
</evidence>